<evidence type="ECO:0000313" key="2">
    <source>
        <dbReference type="EMBL" id="KKO11843.1"/>
    </source>
</evidence>
<protein>
    <submittedName>
        <fullName evidence="2">Uncharacterized protein</fullName>
    </submittedName>
</protein>
<organism evidence="2">
    <name type="scientific">marine sediment metagenome</name>
    <dbReference type="NCBI Taxonomy" id="412755"/>
    <lineage>
        <taxon>unclassified sequences</taxon>
        <taxon>metagenomes</taxon>
        <taxon>ecological metagenomes</taxon>
    </lineage>
</organism>
<evidence type="ECO:0000256" key="1">
    <source>
        <dbReference type="SAM" id="MobiDB-lite"/>
    </source>
</evidence>
<reference evidence="2" key="1">
    <citation type="journal article" date="2015" name="Nature">
        <title>Complex archaea that bridge the gap between prokaryotes and eukaryotes.</title>
        <authorList>
            <person name="Spang A."/>
            <person name="Saw J.H."/>
            <person name="Jorgensen S.L."/>
            <person name="Zaremba-Niedzwiedzka K."/>
            <person name="Martijn J."/>
            <person name="Lind A.E."/>
            <person name="van Eijk R."/>
            <person name="Schleper C."/>
            <person name="Guy L."/>
            <person name="Ettema T.J."/>
        </authorList>
    </citation>
    <scope>NUCLEOTIDE SEQUENCE</scope>
</reference>
<accession>A0A0F9WH80</accession>
<comment type="caution">
    <text evidence="2">The sequence shown here is derived from an EMBL/GenBank/DDBJ whole genome shotgun (WGS) entry which is preliminary data.</text>
</comment>
<proteinExistence type="predicted"/>
<dbReference type="EMBL" id="LAZR01000002">
    <property type="protein sequence ID" value="KKO11843.1"/>
    <property type="molecule type" value="Genomic_DNA"/>
</dbReference>
<gene>
    <name evidence="2" type="ORF">LCGC14_0013470</name>
</gene>
<feature type="compositionally biased region" description="Polar residues" evidence="1">
    <location>
        <begin position="139"/>
        <end position="148"/>
    </location>
</feature>
<sequence length="412" mass="45426">MKTLSRVSIQSSRVFLLILSLCSSALLLMPATALAQLPACTTPTGNTVDEIVGSLQTQLRNNCYGDSRDNSELKLWFDRQLTEAEIPDQGDLQESHLQAVEAIMQRLSSTVRSHAAAFENANRPGSLALRTVADRLASETPSQTSGPSPATVIDDNDGGWGVYFDDDLYGPDASRQPMFSPRLDLLQPNCQGQTGSDDCQAAIEALVDLVRVANLMQSVHQRANRSLGVNLLAYQRAEVMWDLYTNEARVQYPWEMWLNGRFYQADIDKLEAEQERELALVDRLPPDRQIILLHPGVGLEYVDDASDGGRLEPAVVMEWVGFNSWRYRGSGSDVTMARPLGVSLVTTLSDRNGSKNVGHGLAFHWNHTMTTGVTWRSGGEVGLFISIGLADRFSSEQGRLSKIKDIFGALRP</sequence>
<dbReference type="AlphaFoldDB" id="A0A0F9WH80"/>
<name>A0A0F9WH80_9ZZZZ</name>
<feature type="region of interest" description="Disordered" evidence="1">
    <location>
        <begin position="135"/>
        <end position="158"/>
    </location>
</feature>